<dbReference type="EMBL" id="LIZS01000007">
    <property type="protein sequence ID" value="KPJ54071.1"/>
    <property type="molecule type" value="Genomic_DNA"/>
</dbReference>
<dbReference type="GO" id="GO:0016491">
    <property type="term" value="F:oxidoreductase activity"/>
    <property type="evidence" value="ECO:0007669"/>
    <property type="project" value="TreeGrafter"/>
</dbReference>
<dbReference type="InterPro" id="IPR021133">
    <property type="entry name" value="HEAT_type_2"/>
</dbReference>
<evidence type="ECO:0000313" key="2">
    <source>
        <dbReference type="EMBL" id="KPJ54071.1"/>
    </source>
</evidence>
<dbReference type="PROSITE" id="PS50077">
    <property type="entry name" value="HEAT_REPEAT"/>
    <property type="match status" value="1"/>
</dbReference>
<dbReference type="Proteomes" id="UP000052008">
    <property type="component" value="Unassembled WGS sequence"/>
</dbReference>
<evidence type="ECO:0008006" key="4">
    <source>
        <dbReference type="Google" id="ProtNLM"/>
    </source>
</evidence>
<organism evidence="2 3">
    <name type="scientific">candidate division TA06 bacterium DG_24</name>
    <dbReference type="NCBI Taxonomy" id="1703770"/>
    <lineage>
        <taxon>Bacteria</taxon>
        <taxon>Bacteria division TA06</taxon>
    </lineage>
</organism>
<evidence type="ECO:0000256" key="1">
    <source>
        <dbReference type="ARBA" id="ARBA00045876"/>
    </source>
</evidence>
<dbReference type="SMART" id="SM00567">
    <property type="entry name" value="EZ_HEAT"/>
    <property type="match status" value="6"/>
</dbReference>
<accession>A0A0S7WV80</accession>
<dbReference type="InterPro" id="IPR004155">
    <property type="entry name" value="PBS_lyase_HEAT"/>
</dbReference>
<dbReference type="AlphaFoldDB" id="A0A0S7WV80"/>
<name>A0A0S7WV80_UNCT6</name>
<dbReference type="PANTHER" id="PTHR12697:SF5">
    <property type="entry name" value="DEOXYHYPUSINE HYDROXYLASE"/>
    <property type="match status" value="1"/>
</dbReference>
<dbReference type="Gene3D" id="1.25.10.10">
    <property type="entry name" value="Leucine-rich Repeat Variant"/>
    <property type="match status" value="3"/>
</dbReference>
<dbReference type="Pfam" id="PF13646">
    <property type="entry name" value="HEAT_2"/>
    <property type="match status" value="3"/>
</dbReference>
<protein>
    <recommendedName>
        <fullName evidence="4">HEAT repeat domain-containing protein</fullName>
    </recommendedName>
</protein>
<dbReference type="SUPFAM" id="SSF48371">
    <property type="entry name" value="ARM repeat"/>
    <property type="match status" value="1"/>
</dbReference>
<sequence>MRENLWRSLFVALLCVPAAWRSVTWAEVVRSSVVEELLGQAAEAETEEGQDELAAGLTEFGMEALPVLIEHLSLYQNRQQIVLEKGIVGLGEEAVAPLIEAIAGNYWIIQRGIETTLVRYGERAVPRLLIALARSEDSTTRSIAARALGSIGDERATEALIRTSIRDRRWSARRSAAEALGSIGGRRATRALIEALGDRDPEVRRAAVQGLGRIAIELGSDTLAAPYEIVSRRAVLEQAVIPLVHRLEDESYGVRTSAAKALGEMGGAAVGPLSEVARGDDLAAAGLAIMALGEIGDGRATDLLVEMLGRREWALRAWAADALGSMGGKDLGGALRAAHVDETHPLVRSRIERALETIDQQGE</sequence>
<comment type="function">
    <text evidence="1">Catalyzes the hydroxylation of the N(6)-(4-aminobutyl)-L-lysine intermediate produced by deoxyhypusine synthase/DHPS on a critical lysine of the eukaryotic translation initiation factor 5A/eIF-5A. This is the second step of the post-translational modification of that lysine into an unusual amino acid residue named hypusine. Hypusination is unique to mature eIF-5A factor and is essential for its function.</text>
</comment>
<dbReference type="InterPro" id="IPR011989">
    <property type="entry name" value="ARM-like"/>
</dbReference>
<evidence type="ECO:0000313" key="3">
    <source>
        <dbReference type="Proteomes" id="UP000052008"/>
    </source>
</evidence>
<proteinExistence type="predicted"/>
<dbReference type="STRING" id="1703770.AMJ39_02090"/>
<dbReference type="PANTHER" id="PTHR12697">
    <property type="entry name" value="PBS LYASE HEAT-LIKE PROTEIN"/>
    <property type="match status" value="1"/>
</dbReference>
<gene>
    <name evidence="2" type="ORF">AMJ39_02090</name>
</gene>
<dbReference type="InterPro" id="IPR016024">
    <property type="entry name" value="ARM-type_fold"/>
</dbReference>
<comment type="caution">
    <text evidence="2">The sequence shown here is derived from an EMBL/GenBank/DDBJ whole genome shotgun (WGS) entry which is preliminary data.</text>
</comment>
<reference evidence="2 3" key="1">
    <citation type="journal article" date="2015" name="Microbiome">
        <title>Genomic resolution of linkages in carbon, nitrogen, and sulfur cycling among widespread estuary sediment bacteria.</title>
        <authorList>
            <person name="Baker B.J."/>
            <person name="Lazar C.S."/>
            <person name="Teske A.P."/>
            <person name="Dick G.J."/>
        </authorList>
    </citation>
    <scope>NUCLEOTIDE SEQUENCE [LARGE SCALE GENOMIC DNA]</scope>
    <source>
        <strain evidence="2">DG_24</strain>
    </source>
</reference>